<comment type="caution">
    <text evidence="5">The sequence shown here is derived from an EMBL/GenBank/DDBJ whole genome shotgun (WGS) entry which is preliminary data.</text>
</comment>
<gene>
    <name evidence="5" type="ORF">H8S55_09100</name>
</gene>
<evidence type="ECO:0000313" key="6">
    <source>
        <dbReference type="Proteomes" id="UP000602260"/>
    </source>
</evidence>
<name>A0A8J6J4C2_9FIRM</name>
<evidence type="ECO:0000259" key="4">
    <source>
        <dbReference type="PROSITE" id="PS50949"/>
    </source>
</evidence>
<dbReference type="InterPro" id="IPR000524">
    <property type="entry name" value="Tscrpt_reg_HTH_GntR"/>
</dbReference>
<proteinExistence type="predicted"/>
<evidence type="ECO:0000256" key="3">
    <source>
        <dbReference type="ARBA" id="ARBA00023163"/>
    </source>
</evidence>
<organism evidence="5 6">
    <name type="scientific">Flintibacter faecis</name>
    <dbReference type="NCBI Taxonomy" id="2763047"/>
    <lineage>
        <taxon>Bacteria</taxon>
        <taxon>Bacillati</taxon>
        <taxon>Bacillota</taxon>
        <taxon>Clostridia</taxon>
        <taxon>Eubacteriales</taxon>
        <taxon>Flintibacter</taxon>
    </lineage>
</organism>
<dbReference type="InterPro" id="IPR036388">
    <property type="entry name" value="WH-like_DNA-bd_sf"/>
</dbReference>
<dbReference type="GO" id="GO:0003700">
    <property type="term" value="F:DNA-binding transcription factor activity"/>
    <property type="evidence" value="ECO:0007669"/>
    <property type="project" value="InterPro"/>
</dbReference>
<keyword evidence="1" id="KW-0805">Transcription regulation</keyword>
<dbReference type="Pfam" id="PF07729">
    <property type="entry name" value="FCD"/>
    <property type="match status" value="1"/>
</dbReference>
<evidence type="ECO:0000256" key="1">
    <source>
        <dbReference type="ARBA" id="ARBA00023015"/>
    </source>
</evidence>
<evidence type="ECO:0000256" key="2">
    <source>
        <dbReference type="ARBA" id="ARBA00023125"/>
    </source>
</evidence>
<dbReference type="InterPro" id="IPR011711">
    <property type="entry name" value="GntR_C"/>
</dbReference>
<reference evidence="5" key="1">
    <citation type="submission" date="2020-08" db="EMBL/GenBank/DDBJ databases">
        <title>Genome public.</title>
        <authorList>
            <person name="Liu C."/>
            <person name="Sun Q."/>
        </authorList>
    </citation>
    <scope>NUCLEOTIDE SEQUENCE</scope>
    <source>
        <strain evidence="5">BX5</strain>
    </source>
</reference>
<dbReference type="Pfam" id="PF00392">
    <property type="entry name" value="GntR"/>
    <property type="match status" value="1"/>
</dbReference>
<dbReference type="InterPro" id="IPR008920">
    <property type="entry name" value="TF_FadR/GntR_C"/>
</dbReference>
<dbReference type="SUPFAM" id="SSF46785">
    <property type="entry name" value="Winged helix' DNA-binding domain"/>
    <property type="match status" value="1"/>
</dbReference>
<dbReference type="PROSITE" id="PS50949">
    <property type="entry name" value="HTH_GNTR"/>
    <property type="match status" value="1"/>
</dbReference>
<dbReference type="Gene3D" id="1.20.120.530">
    <property type="entry name" value="GntR ligand-binding domain-like"/>
    <property type="match status" value="1"/>
</dbReference>
<keyword evidence="2" id="KW-0238">DNA-binding</keyword>
<protein>
    <submittedName>
        <fullName evidence="5">GntR family transcriptional regulator</fullName>
    </submittedName>
</protein>
<dbReference type="Gene3D" id="1.10.10.10">
    <property type="entry name" value="Winged helix-like DNA-binding domain superfamily/Winged helix DNA-binding domain"/>
    <property type="match status" value="1"/>
</dbReference>
<keyword evidence="6" id="KW-1185">Reference proteome</keyword>
<sequence>MFETKRKTNLSEQAYNQIKDAICAGRIAPGDILSESRLAEDLGMSRTPVREALRSLASEGFLEIKNGVGAYVKPLSSKDMENLYEIRCLLEMQAIKTSIYRITDQEIDDMERRFQAVYDACERGEHPEHGEFSTLDWDLHCMLVDHCTNPYIKSIVASNDSNLRRYLNLSAEALNNVKESVRQHLEILKVLRTRDLDKLTEVLKTHLDWSENFLRI</sequence>
<dbReference type="SMART" id="SM00345">
    <property type="entry name" value="HTH_GNTR"/>
    <property type="match status" value="1"/>
</dbReference>
<dbReference type="PANTHER" id="PTHR43537">
    <property type="entry name" value="TRANSCRIPTIONAL REGULATOR, GNTR FAMILY"/>
    <property type="match status" value="1"/>
</dbReference>
<dbReference type="PRINTS" id="PR00035">
    <property type="entry name" value="HTHGNTR"/>
</dbReference>
<keyword evidence="3" id="KW-0804">Transcription</keyword>
<dbReference type="InterPro" id="IPR036390">
    <property type="entry name" value="WH_DNA-bd_sf"/>
</dbReference>
<dbReference type="SUPFAM" id="SSF48008">
    <property type="entry name" value="GntR ligand-binding domain-like"/>
    <property type="match status" value="1"/>
</dbReference>
<accession>A0A8J6J4C2</accession>
<dbReference type="AlphaFoldDB" id="A0A8J6J4C2"/>
<dbReference type="CDD" id="cd07377">
    <property type="entry name" value="WHTH_GntR"/>
    <property type="match status" value="1"/>
</dbReference>
<dbReference type="Proteomes" id="UP000602260">
    <property type="component" value="Unassembled WGS sequence"/>
</dbReference>
<dbReference type="PANTHER" id="PTHR43537:SF5">
    <property type="entry name" value="UXU OPERON TRANSCRIPTIONAL REGULATOR"/>
    <property type="match status" value="1"/>
</dbReference>
<dbReference type="GO" id="GO:0003677">
    <property type="term" value="F:DNA binding"/>
    <property type="evidence" value="ECO:0007669"/>
    <property type="project" value="UniProtKB-KW"/>
</dbReference>
<dbReference type="EMBL" id="JACOPN010000006">
    <property type="protein sequence ID" value="MBC5717474.1"/>
    <property type="molecule type" value="Genomic_DNA"/>
</dbReference>
<feature type="domain" description="HTH gntR-type" evidence="4">
    <location>
        <begin position="8"/>
        <end position="75"/>
    </location>
</feature>
<evidence type="ECO:0000313" key="5">
    <source>
        <dbReference type="EMBL" id="MBC5717474.1"/>
    </source>
</evidence>
<dbReference type="RefSeq" id="WP_186878716.1">
    <property type="nucleotide sequence ID" value="NZ_JACOPN010000006.1"/>
</dbReference>
<dbReference type="SMART" id="SM00895">
    <property type="entry name" value="FCD"/>
    <property type="match status" value="1"/>
</dbReference>